<evidence type="ECO:0000313" key="7">
    <source>
        <dbReference type="EMBL" id="APL95714.1"/>
    </source>
</evidence>
<evidence type="ECO:0000313" key="8">
    <source>
        <dbReference type="Proteomes" id="UP000004550"/>
    </source>
</evidence>
<keyword evidence="2" id="KW-0812">Transmembrane</keyword>
<dbReference type="InterPro" id="IPR005565">
    <property type="entry name" value="Hemolysn_activator_HlyB_C"/>
</dbReference>
<evidence type="ECO:0000256" key="1">
    <source>
        <dbReference type="ARBA" id="ARBA00022452"/>
    </source>
</evidence>
<dbReference type="Proteomes" id="UP000004550">
    <property type="component" value="Chromosome"/>
</dbReference>
<dbReference type="Pfam" id="PF03865">
    <property type="entry name" value="ShlB"/>
    <property type="match status" value="1"/>
</dbReference>
<feature type="compositionally biased region" description="Low complexity" evidence="4">
    <location>
        <begin position="15"/>
        <end position="24"/>
    </location>
</feature>
<name>A0A1L5BS48_SPHIB</name>
<protein>
    <submittedName>
        <fullName evidence="7">Uncharacterized protein</fullName>
    </submittedName>
</protein>
<dbReference type="Pfam" id="PF08479">
    <property type="entry name" value="POTRA_2"/>
    <property type="match status" value="1"/>
</dbReference>
<dbReference type="GO" id="GO:0098046">
    <property type="term" value="C:type V protein secretion system complex"/>
    <property type="evidence" value="ECO:0007669"/>
    <property type="project" value="TreeGrafter"/>
</dbReference>
<dbReference type="EMBL" id="CP013070">
    <property type="protein sequence ID" value="APL95714.1"/>
    <property type="molecule type" value="Genomic_DNA"/>
</dbReference>
<sequence>MLLVLAALPALAAAQPPSTLSPPLIQQNEQPASPDLPEKPTGAPVQPAIAVDAEDSGAAIRGIDFVGVDAPERVAQAARRFLGRPASRQTLAALATAISDAYARSGIALYTVAIPQQDLSTGQVRVLLAEGFVEDIVYPRGASPLIRAYAERMRAEKPLSRRALERYLSLIRDIPGAKVEVALERGTKPGGVRLAITPTRKRFDASFGVDNRTQSGLGSGQLRATAQANSLLRDGDRADLLLLGATDLKRYQYVGLSHQTPLGSDGLMLGLSGSWLRTRLKNLPVTGEAKTAGVSLSYPVIRGYKRNLTVSAGLDGLDSDAALLGAVLSSDHIRAARAAVGYSMMGEKDVLTAGLTVSRGLDILDARGTPGFTDTVFTKVTARAGYDRMLGRRFVGRLRMTGQYSADRLSGNERLAVGGPDYGRAFDTALLSGDRGLAGSFELAFRPELTPRLKGTEIYGFIDGARVRINSRSAFAASDYGLASAGGGVRLAYASKASLGLEGARVIDAPFAGVGDWRFNISWHWKLNR</sequence>
<feature type="domain" description="Haemolysin activator HlyB C-terminal" evidence="5">
    <location>
        <begin position="199"/>
        <end position="491"/>
    </location>
</feature>
<keyword evidence="3" id="KW-0998">Cell outer membrane</keyword>
<organism evidence="7 8">
    <name type="scientific">Sphingobium indicum (strain DSM 16412 / CCM 7286 / MTCC 6364 / B90A)</name>
    <dbReference type="NCBI Taxonomy" id="861109"/>
    <lineage>
        <taxon>Bacteria</taxon>
        <taxon>Pseudomonadati</taxon>
        <taxon>Pseudomonadota</taxon>
        <taxon>Alphaproteobacteria</taxon>
        <taxon>Sphingomonadales</taxon>
        <taxon>Sphingomonadaceae</taxon>
        <taxon>Sphingobium</taxon>
    </lineage>
</organism>
<accession>A0A1L5BS48</accession>
<proteinExistence type="predicted"/>
<evidence type="ECO:0000256" key="4">
    <source>
        <dbReference type="SAM" id="MobiDB-lite"/>
    </source>
</evidence>
<keyword evidence="1" id="KW-0472">Membrane</keyword>
<evidence type="ECO:0000256" key="3">
    <source>
        <dbReference type="ARBA" id="ARBA00023237"/>
    </source>
</evidence>
<keyword evidence="1" id="KW-1134">Transmembrane beta strand</keyword>
<dbReference type="KEGG" id="sinb:SIDU_15000"/>
<feature type="domain" description="Polypeptide-transport-associated ShlB-type" evidence="6">
    <location>
        <begin position="60"/>
        <end position="131"/>
    </location>
</feature>
<feature type="region of interest" description="Disordered" evidence="4">
    <location>
        <begin position="15"/>
        <end position="44"/>
    </location>
</feature>
<evidence type="ECO:0000259" key="5">
    <source>
        <dbReference type="Pfam" id="PF03865"/>
    </source>
</evidence>
<dbReference type="Gene3D" id="3.10.20.310">
    <property type="entry name" value="membrane protein fhac"/>
    <property type="match status" value="1"/>
</dbReference>
<dbReference type="GO" id="GO:0046819">
    <property type="term" value="P:protein secretion by the type V secretion system"/>
    <property type="evidence" value="ECO:0007669"/>
    <property type="project" value="TreeGrafter"/>
</dbReference>
<dbReference type="PANTHER" id="PTHR34597:SF6">
    <property type="entry name" value="BLR6126 PROTEIN"/>
    <property type="match status" value="1"/>
</dbReference>
<dbReference type="PANTHER" id="PTHR34597">
    <property type="entry name" value="SLR1661 PROTEIN"/>
    <property type="match status" value="1"/>
</dbReference>
<dbReference type="InterPro" id="IPR013686">
    <property type="entry name" value="Polypept-transport_assoc_ShlB"/>
</dbReference>
<gene>
    <name evidence="7" type="ORF">SIDU_15000</name>
</gene>
<dbReference type="InterPro" id="IPR051544">
    <property type="entry name" value="TPS_OM_transporter"/>
</dbReference>
<dbReference type="GO" id="GO:0008320">
    <property type="term" value="F:protein transmembrane transporter activity"/>
    <property type="evidence" value="ECO:0007669"/>
    <property type="project" value="TreeGrafter"/>
</dbReference>
<evidence type="ECO:0000259" key="6">
    <source>
        <dbReference type="Pfam" id="PF08479"/>
    </source>
</evidence>
<dbReference type="AlphaFoldDB" id="A0A1L5BS48"/>
<dbReference type="RefSeq" id="WP_007685133.1">
    <property type="nucleotide sequence ID" value="NZ_CP013070.1"/>
</dbReference>
<reference evidence="7 8" key="1">
    <citation type="journal article" date="2012" name="J. Bacteriol.">
        <title>Genome sequence of Sphingobium indicum B90A, a hexachlorocyclohexane-degrading bacterium.</title>
        <authorList>
            <person name="Anand S."/>
            <person name="Sangwan N."/>
            <person name="Lata P."/>
            <person name="Kaur J."/>
            <person name="Dua A."/>
            <person name="Singh A.K."/>
            <person name="Verma M."/>
            <person name="Kaur J."/>
            <person name="Khurana J.P."/>
            <person name="Khurana P."/>
            <person name="Mathur S."/>
            <person name="Lal R."/>
        </authorList>
    </citation>
    <scope>NUCLEOTIDE SEQUENCE [LARGE SCALE GENOMIC DNA]</scope>
    <source>
        <strain evidence="8">DSM 16412 / CCM 7286 / MTCC 6364 / B90A</strain>
    </source>
</reference>
<dbReference type="Gene3D" id="2.40.160.50">
    <property type="entry name" value="membrane protein fhac: a member of the omp85/tpsb transporter family"/>
    <property type="match status" value="1"/>
</dbReference>
<evidence type="ECO:0000256" key="2">
    <source>
        <dbReference type="ARBA" id="ARBA00022692"/>
    </source>
</evidence>